<gene>
    <name evidence="1" type="ORF">PUN28_012607</name>
</gene>
<name>A0AAW2FGP4_9HYME</name>
<dbReference type="AlphaFoldDB" id="A0AAW2FGP4"/>
<protein>
    <recommendedName>
        <fullName evidence="3">Ribosomal protein S14</fullName>
    </recommendedName>
</protein>
<keyword evidence="2" id="KW-1185">Reference proteome</keyword>
<dbReference type="Proteomes" id="UP001430953">
    <property type="component" value="Unassembled WGS sequence"/>
</dbReference>
<organism evidence="1 2">
    <name type="scientific">Cardiocondyla obscurior</name>
    <dbReference type="NCBI Taxonomy" id="286306"/>
    <lineage>
        <taxon>Eukaryota</taxon>
        <taxon>Metazoa</taxon>
        <taxon>Ecdysozoa</taxon>
        <taxon>Arthropoda</taxon>
        <taxon>Hexapoda</taxon>
        <taxon>Insecta</taxon>
        <taxon>Pterygota</taxon>
        <taxon>Neoptera</taxon>
        <taxon>Endopterygota</taxon>
        <taxon>Hymenoptera</taxon>
        <taxon>Apocrita</taxon>
        <taxon>Aculeata</taxon>
        <taxon>Formicoidea</taxon>
        <taxon>Formicidae</taxon>
        <taxon>Myrmicinae</taxon>
        <taxon>Cardiocondyla</taxon>
    </lineage>
</organism>
<evidence type="ECO:0008006" key="3">
    <source>
        <dbReference type="Google" id="ProtNLM"/>
    </source>
</evidence>
<dbReference type="EMBL" id="JADYXP020000012">
    <property type="protein sequence ID" value="KAL0113551.1"/>
    <property type="molecule type" value="Genomic_DNA"/>
</dbReference>
<sequence>MSRRHLRRPVLTCVWAVKRLISNKYSRLWTVTDGKEDKSSRSYSGPFSSCARGLRVYRRRRLRERIEKRGFYSRPVFSRIRGNSFDDNCRTSIA</sequence>
<evidence type="ECO:0000313" key="2">
    <source>
        <dbReference type="Proteomes" id="UP001430953"/>
    </source>
</evidence>
<accession>A0AAW2FGP4</accession>
<comment type="caution">
    <text evidence="1">The sequence shown here is derived from an EMBL/GenBank/DDBJ whole genome shotgun (WGS) entry which is preliminary data.</text>
</comment>
<proteinExistence type="predicted"/>
<reference evidence="1 2" key="1">
    <citation type="submission" date="2023-03" db="EMBL/GenBank/DDBJ databases">
        <title>High recombination rates correlate with genetic variation in Cardiocondyla obscurior ants.</title>
        <authorList>
            <person name="Errbii M."/>
        </authorList>
    </citation>
    <scope>NUCLEOTIDE SEQUENCE [LARGE SCALE GENOMIC DNA]</scope>
    <source>
        <strain evidence="1">Alpha-2009</strain>
        <tissue evidence="1">Whole body</tissue>
    </source>
</reference>
<evidence type="ECO:0000313" key="1">
    <source>
        <dbReference type="EMBL" id="KAL0113551.1"/>
    </source>
</evidence>